<dbReference type="AlphaFoldDB" id="A0A1M6LNY4"/>
<dbReference type="Proteomes" id="UP000184432">
    <property type="component" value="Unassembled WGS sequence"/>
</dbReference>
<keyword evidence="1" id="KW-0732">Signal</keyword>
<feature type="domain" description="Secretion system C-terminal sorting" evidence="2">
    <location>
        <begin position="27"/>
        <end position="105"/>
    </location>
</feature>
<sequence length="108" mass="12268">LDVTISSLSKQNNTIIDDTFLTNTVVVYPNPTDGKELRMDYHSLSKNTAYISIYNMLGRKLKSIHDPYEGINARSMDLSNFIDDLQKGQYIIKVSLDHITSTVKITKQ</sequence>
<name>A0A1M6LNY4_9FLAO</name>
<dbReference type="RefSeq" id="WP_139242111.1">
    <property type="nucleotide sequence ID" value="NZ_FQYP01000026.1"/>
</dbReference>
<keyword evidence="4" id="KW-1185">Reference proteome</keyword>
<organism evidence="3 4">
    <name type="scientific">Aquimarina spongiae</name>
    <dbReference type="NCBI Taxonomy" id="570521"/>
    <lineage>
        <taxon>Bacteria</taxon>
        <taxon>Pseudomonadati</taxon>
        <taxon>Bacteroidota</taxon>
        <taxon>Flavobacteriia</taxon>
        <taxon>Flavobacteriales</taxon>
        <taxon>Flavobacteriaceae</taxon>
        <taxon>Aquimarina</taxon>
    </lineage>
</organism>
<evidence type="ECO:0000259" key="2">
    <source>
        <dbReference type="Pfam" id="PF18962"/>
    </source>
</evidence>
<feature type="non-terminal residue" evidence="3">
    <location>
        <position position="1"/>
    </location>
</feature>
<evidence type="ECO:0000313" key="4">
    <source>
        <dbReference type="Proteomes" id="UP000184432"/>
    </source>
</evidence>
<dbReference type="EMBL" id="FQYP01000026">
    <property type="protein sequence ID" value="SHJ72898.1"/>
    <property type="molecule type" value="Genomic_DNA"/>
</dbReference>
<evidence type="ECO:0000256" key="1">
    <source>
        <dbReference type="ARBA" id="ARBA00022729"/>
    </source>
</evidence>
<accession>A0A1M6LNY4</accession>
<protein>
    <submittedName>
        <fullName evidence="3">Por secretion system C-terminal sorting domain-containing protein</fullName>
    </submittedName>
</protein>
<dbReference type="InterPro" id="IPR026444">
    <property type="entry name" value="Secre_tail"/>
</dbReference>
<reference evidence="4" key="1">
    <citation type="submission" date="2016-11" db="EMBL/GenBank/DDBJ databases">
        <authorList>
            <person name="Varghese N."/>
            <person name="Submissions S."/>
        </authorList>
    </citation>
    <scope>NUCLEOTIDE SEQUENCE [LARGE SCALE GENOMIC DNA]</scope>
    <source>
        <strain evidence="4">DSM 22623</strain>
    </source>
</reference>
<proteinExistence type="predicted"/>
<dbReference type="OrthoDB" id="1489153at2"/>
<dbReference type="Pfam" id="PF18962">
    <property type="entry name" value="Por_Secre_tail"/>
    <property type="match status" value="1"/>
</dbReference>
<gene>
    <name evidence="3" type="ORF">SAMN04488508_1261</name>
</gene>
<evidence type="ECO:0000313" key="3">
    <source>
        <dbReference type="EMBL" id="SHJ72898.1"/>
    </source>
</evidence>
<dbReference type="NCBIfam" id="TIGR04183">
    <property type="entry name" value="Por_Secre_tail"/>
    <property type="match status" value="1"/>
</dbReference>
<dbReference type="STRING" id="570521.SAMN04488508_1261"/>